<dbReference type="EMBL" id="CADIKH010000065">
    <property type="protein sequence ID" value="CAB3772955.1"/>
    <property type="molecule type" value="Genomic_DNA"/>
</dbReference>
<dbReference type="AlphaFoldDB" id="A0A6J5F6K0"/>
<reference evidence="1 2" key="1">
    <citation type="submission" date="2020-04" db="EMBL/GenBank/DDBJ databases">
        <authorList>
            <person name="De Canck E."/>
        </authorList>
    </citation>
    <scope>NUCLEOTIDE SEQUENCE [LARGE SCALE GENOMIC DNA]</scope>
    <source>
        <strain evidence="1 2">LMG 29542</strain>
    </source>
</reference>
<dbReference type="Proteomes" id="UP000494363">
    <property type="component" value="Unassembled WGS sequence"/>
</dbReference>
<dbReference type="RefSeq" id="WP_175232395.1">
    <property type="nucleotide sequence ID" value="NZ_CADIKH010000065.1"/>
</dbReference>
<protein>
    <submittedName>
        <fullName evidence="1">Uncharacterized protein</fullName>
    </submittedName>
</protein>
<proteinExistence type="predicted"/>
<dbReference type="Gene3D" id="3.10.105.10">
    <property type="entry name" value="Dipeptide-binding Protein, Domain 3"/>
    <property type="match status" value="1"/>
</dbReference>
<sequence>MLAWRNSWDIPDLTKETNEALAESSTAQRAQLYQTMQKQMLAHSPFVIMFQQVSQVAMRPGVSGIEVGPINDLVSYLHLKKE</sequence>
<dbReference type="SUPFAM" id="SSF53850">
    <property type="entry name" value="Periplasmic binding protein-like II"/>
    <property type="match status" value="1"/>
</dbReference>
<evidence type="ECO:0000313" key="2">
    <source>
        <dbReference type="Proteomes" id="UP000494363"/>
    </source>
</evidence>
<name>A0A6J5F6K0_9BURK</name>
<dbReference type="Gene3D" id="3.40.190.10">
    <property type="entry name" value="Periplasmic binding protein-like II"/>
    <property type="match status" value="1"/>
</dbReference>
<evidence type="ECO:0000313" key="1">
    <source>
        <dbReference type="EMBL" id="CAB3772955.1"/>
    </source>
</evidence>
<accession>A0A6J5F6K0</accession>
<keyword evidence="2" id="KW-1185">Reference proteome</keyword>
<organism evidence="1 2">
    <name type="scientific">Paraburkholderia humisilvae</name>
    <dbReference type="NCBI Taxonomy" id="627669"/>
    <lineage>
        <taxon>Bacteria</taxon>
        <taxon>Pseudomonadati</taxon>
        <taxon>Pseudomonadota</taxon>
        <taxon>Betaproteobacteria</taxon>
        <taxon>Burkholderiales</taxon>
        <taxon>Burkholderiaceae</taxon>
        <taxon>Paraburkholderia</taxon>
    </lineage>
</organism>
<gene>
    <name evidence="1" type="ORF">LMG29542_07048</name>
</gene>